<comment type="caution">
    <text evidence="7">The sequence shown here is derived from an EMBL/GenBank/DDBJ whole genome shotgun (WGS) entry which is preliminary data.</text>
</comment>
<evidence type="ECO:0000313" key="8">
    <source>
        <dbReference type="Proteomes" id="UP000028533"/>
    </source>
</evidence>
<keyword evidence="3 5" id="KW-0819">tRNA processing</keyword>
<evidence type="ECO:0000259" key="6">
    <source>
        <dbReference type="Pfam" id="PF01509"/>
    </source>
</evidence>
<dbReference type="GO" id="GO:0031119">
    <property type="term" value="P:tRNA pseudouridine synthesis"/>
    <property type="evidence" value="ECO:0007669"/>
    <property type="project" value="UniProtKB-UniRule"/>
</dbReference>
<dbReference type="Proteomes" id="UP000028533">
    <property type="component" value="Unassembled WGS sequence"/>
</dbReference>
<dbReference type="HAMAP" id="MF_01080">
    <property type="entry name" value="TruB_bact"/>
    <property type="match status" value="1"/>
</dbReference>
<dbReference type="GO" id="GO:0003723">
    <property type="term" value="F:RNA binding"/>
    <property type="evidence" value="ECO:0007669"/>
    <property type="project" value="InterPro"/>
</dbReference>
<dbReference type="GO" id="GO:1990481">
    <property type="term" value="P:mRNA pseudouridine synthesis"/>
    <property type="evidence" value="ECO:0007669"/>
    <property type="project" value="TreeGrafter"/>
</dbReference>
<evidence type="ECO:0000256" key="1">
    <source>
        <dbReference type="ARBA" id="ARBA00000385"/>
    </source>
</evidence>
<keyword evidence="4 5" id="KW-0413">Isomerase</keyword>
<dbReference type="AlphaFoldDB" id="A0A084ESP2"/>
<comment type="catalytic activity">
    <reaction evidence="1 5">
        <text>uridine(55) in tRNA = pseudouridine(55) in tRNA</text>
        <dbReference type="Rhea" id="RHEA:42532"/>
        <dbReference type="Rhea" id="RHEA-COMP:10101"/>
        <dbReference type="Rhea" id="RHEA-COMP:10102"/>
        <dbReference type="ChEBI" id="CHEBI:65314"/>
        <dbReference type="ChEBI" id="CHEBI:65315"/>
        <dbReference type="EC" id="5.4.99.25"/>
    </reaction>
</comment>
<reference evidence="7 8" key="1">
    <citation type="submission" date="2014-02" db="EMBL/GenBank/DDBJ databases">
        <title>Genome sequence of Mycoplasma capricolum subsp. capricolum strain 14232.</title>
        <authorList>
            <person name="Sirand-Pugnet P."/>
            <person name="Breton M."/>
            <person name="Dordet-Frisoni E."/>
            <person name="Baranowski E."/>
            <person name="Barre A."/>
            <person name="Couture C."/>
            <person name="Dupuy V."/>
            <person name="Gaurivaud P."/>
            <person name="Jacob D."/>
            <person name="Lemaitre C."/>
            <person name="Manso-Silvan L."/>
            <person name="Nikolski M."/>
            <person name="Nouvel L.-X."/>
            <person name="Poumarat F."/>
            <person name="Tardy F."/>
            <person name="Thebault P."/>
            <person name="Theil S."/>
            <person name="Citti C."/>
            <person name="Thiaucourt F."/>
            <person name="Blanchard A."/>
        </authorList>
    </citation>
    <scope>NUCLEOTIDE SEQUENCE [LARGE SCALE GENOMIC DNA]</scope>
    <source>
        <strain evidence="7 8">14232</strain>
    </source>
</reference>
<protein>
    <recommendedName>
        <fullName evidence="5">tRNA pseudouridine synthase B</fullName>
        <ecNumber evidence="5">5.4.99.25</ecNumber>
    </recommendedName>
    <alternativeName>
        <fullName evidence="5">tRNA pseudouridine(55) synthase</fullName>
        <shortName evidence="5">Psi55 synthase</shortName>
    </alternativeName>
    <alternativeName>
        <fullName evidence="5">tRNA pseudouridylate synthase</fullName>
    </alternativeName>
    <alternativeName>
        <fullName evidence="5">tRNA-uridine isomerase</fullName>
    </alternativeName>
</protein>
<proteinExistence type="inferred from homology"/>
<dbReference type="GO" id="GO:0160148">
    <property type="term" value="F:tRNA pseudouridine(55) synthase activity"/>
    <property type="evidence" value="ECO:0007669"/>
    <property type="project" value="UniProtKB-EC"/>
</dbReference>
<dbReference type="EC" id="5.4.99.25" evidence="5"/>
<dbReference type="CDD" id="cd02573">
    <property type="entry name" value="PseudoU_synth_EcTruB"/>
    <property type="match status" value="1"/>
</dbReference>
<evidence type="ECO:0000256" key="5">
    <source>
        <dbReference type="HAMAP-Rule" id="MF_01080"/>
    </source>
</evidence>
<dbReference type="Pfam" id="PF01509">
    <property type="entry name" value="TruB_N"/>
    <property type="match status" value="1"/>
</dbReference>
<dbReference type="Gene3D" id="3.30.2350.10">
    <property type="entry name" value="Pseudouridine synthase"/>
    <property type="match status" value="1"/>
</dbReference>
<dbReference type="SUPFAM" id="SSF55120">
    <property type="entry name" value="Pseudouridine synthase"/>
    <property type="match status" value="1"/>
</dbReference>
<name>A0A084ESP2_MYCCA</name>
<dbReference type="NCBIfam" id="TIGR00431">
    <property type="entry name" value="TruB"/>
    <property type="match status" value="1"/>
</dbReference>
<dbReference type="EMBL" id="JFDO01000003">
    <property type="protein sequence ID" value="KEZ20984.1"/>
    <property type="molecule type" value="Genomic_DNA"/>
</dbReference>
<evidence type="ECO:0000256" key="2">
    <source>
        <dbReference type="ARBA" id="ARBA00005642"/>
    </source>
</evidence>
<comment type="function">
    <text evidence="5">Responsible for synthesis of pseudouridine from uracil-55 in the psi GC loop of transfer RNAs.</text>
</comment>
<sequence>MQKSGIFILNKPKNISTYQLINQVKKKLNIKKVGHCGTLDLLATGVVICLANNATKISDYLLNANKAYQVKIKLFTLTDSYDGEGNIIQTQIPFDISLDQINKVISKYNNYSYEQYPPIYSSIKVNGKKLYQYALANQDVEIKSRKVTIFKTKLLNYDQKNYEIFLDVKCSKGTYIRSLAVDICKDLNTIGYVVELNRTLSGNFDINSAIDIKDLSLQHLTSIYDAIKINDFKVVKYHNILDVKQGKKIVLNNIKDQLVFISDEQNNILAVYQKYENNIFKVKRGGLNNDIH</sequence>
<dbReference type="RefSeq" id="WP_036430966.1">
    <property type="nucleotide sequence ID" value="NZ_JFDO01000003.1"/>
</dbReference>
<evidence type="ECO:0000256" key="4">
    <source>
        <dbReference type="ARBA" id="ARBA00023235"/>
    </source>
</evidence>
<accession>A0A084ESP2</accession>
<dbReference type="InterPro" id="IPR020103">
    <property type="entry name" value="PsdUridine_synth_cat_dom_sf"/>
</dbReference>
<feature type="domain" description="Pseudouridine synthase II N-terminal" evidence="6">
    <location>
        <begin position="25"/>
        <end position="176"/>
    </location>
</feature>
<dbReference type="PANTHER" id="PTHR13767:SF2">
    <property type="entry name" value="PSEUDOURIDYLATE SYNTHASE TRUB1"/>
    <property type="match status" value="1"/>
</dbReference>
<comment type="similarity">
    <text evidence="2 5">Belongs to the pseudouridine synthase TruB family. Type 1 subfamily.</text>
</comment>
<organism evidence="7 8">
    <name type="scientific">Mycoplasma capricolum subsp. capricolum 14232</name>
    <dbReference type="NCBI Taxonomy" id="1188238"/>
    <lineage>
        <taxon>Bacteria</taxon>
        <taxon>Bacillati</taxon>
        <taxon>Mycoplasmatota</taxon>
        <taxon>Mollicutes</taxon>
        <taxon>Mycoplasmataceae</taxon>
        <taxon>Mycoplasma</taxon>
    </lineage>
</organism>
<gene>
    <name evidence="5 7" type="primary">truB</name>
    <name evidence="7" type="ORF">MCAPa_0540</name>
</gene>
<feature type="active site" description="Nucleophile" evidence="5">
    <location>
        <position position="40"/>
    </location>
</feature>
<evidence type="ECO:0000313" key="7">
    <source>
        <dbReference type="EMBL" id="KEZ20984.1"/>
    </source>
</evidence>
<dbReference type="InterPro" id="IPR002501">
    <property type="entry name" value="PsdUridine_synth_N"/>
</dbReference>
<dbReference type="PANTHER" id="PTHR13767">
    <property type="entry name" value="TRNA-PSEUDOURIDINE SYNTHASE"/>
    <property type="match status" value="1"/>
</dbReference>
<evidence type="ECO:0000256" key="3">
    <source>
        <dbReference type="ARBA" id="ARBA00022694"/>
    </source>
</evidence>
<dbReference type="InterPro" id="IPR014780">
    <property type="entry name" value="tRNA_psdUridine_synth_TruB"/>
</dbReference>